<keyword evidence="5" id="KW-0244">Early protein</keyword>
<evidence type="ECO:0000256" key="21">
    <source>
        <dbReference type="SAM" id="MobiDB-lite"/>
    </source>
</evidence>
<keyword evidence="15 20" id="KW-0010">Activator</keyword>
<evidence type="ECO:0000256" key="3">
    <source>
        <dbReference type="ARBA" id="ARBA00019274"/>
    </source>
</evidence>
<evidence type="ECO:0000256" key="1">
    <source>
        <dbReference type="ARBA" id="ARBA00004147"/>
    </source>
</evidence>
<gene>
    <name evidence="23" type="primary">E1</name>
    <name evidence="22" type="synonym">E1A</name>
</gene>
<keyword evidence="10" id="KW-0863">Zinc-finger</keyword>
<evidence type="ECO:0000256" key="7">
    <source>
        <dbReference type="ARBA" id="ARBA00022581"/>
    </source>
</evidence>
<keyword evidence="7 20" id="KW-0945">Host-virus interaction</keyword>
<evidence type="ECO:0000256" key="16">
    <source>
        <dbReference type="ARBA" id="ARBA00023163"/>
    </source>
</evidence>
<dbReference type="InterPro" id="IPR014410">
    <property type="entry name" value="Aden_E1A"/>
</dbReference>
<keyword evidence="13" id="KW-1105">Inhibition of host STAT1 by virus</keyword>
<dbReference type="EMBL" id="KT970441">
    <property type="protein sequence ID" value="ALO18322.1"/>
    <property type="molecule type" value="Genomic_DNA"/>
</dbReference>
<evidence type="ECO:0000256" key="12">
    <source>
        <dbReference type="ARBA" id="ARBA00022833"/>
    </source>
</evidence>
<evidence type="ECO:0000256" key="17">
    <source>
        <dbReference type="ARBA" id="ARBA00023258"/>
    </source>
</evidence>
<keyword evidence="14 20" id="KW-0805">Transcription regulation</keyword>
<keyword evidence="9" id="KW-0479">Metal-binding</keyword>
<name>A0A1C8EHJ7_9ADEN</name>
<dbReference type="Pfam" id="PF02703">
    <property type="entry name" value="Adeno_E1A"/>
    <property type="match status" value="2"/>
</dbReference>
<evidence type="ECO:0000256" key="5">
    <source>
        <dbReference type="ARBA" id="ARBA00022518"/>
    </source>
</evidence>
<evidence type="ECO:0000313" key="24">
    <source>
        <dbReference type="Proteomes" id="UP000316045"/>
    </source>
</evidence>
<evidence type="ECO:0000256" key="4">
    <source>
        <dbReference type="ARBA" id="ARBA00022504"/>
    </source>
</evidence>
<evidence type="ECO:0000256" key="8">
    <source>
        <dbReference type="ARBA" id="ARBA00022632"/>
    </source>
</evidence>
<evidence type="ECO:0000256" key="6">
    <source>
        <dbReference type="ARBA" id="ARBA00022562"/>
    </source>
</evidence>
<evidence type="ECO:0000256" key="10">
    <source>
        <dbReference type="ARBA" id="ARBA00022771"/>
    </source>
</evidence>
<keyword evidence="17" id="KW-0922">Interferon antiviral system evasion</keyword>
<dbReference type="EMBL" id="KT970442">
    <property type="protein sequence ID" value="ALO18360.1"/>
    <property type="molecule type" value="Genomic_DNA"/>
</dbReference>
<evidence type="ECO:0000256" key="11">
    <source>
        <dbReference type="ARBA" id="ARBA00022830"/>
    </source>
</evidence>
<keyword evidence="4" id="KW-1121">Modulation of host cell cycle by virus</keyword>
<feature type="compositionally biased region" description="Low complexity" evidence="21">
    <location>
        <begin position="204"/>
        <end position="213"/>
    </location>
</feature>
<evidence type="ECO:0000256" key="9">
    <source>
        <dbReference type="ARBA" id="ARBA00022723"/>
    </source>
</evidence>
<evidence type="ECO:0000313" key="25">
    <source>
        <dbReference type="Proteomes" id="UP000316189"/>
    </source>
</evidence>
<dbReference type="Proteomes" id="UP000316189">
    <property type="component" value="Segment"/>
</dbReference>
<protein>
    <recommendedName>
        <fullName evidence="3 20">Early E1A protein</fullName>
    </recommendedName>
</protein>
<sequence>MRDLRFLPQEIISAETGNEILELVVHALMGDDPEPPVQLFEPPTLQELYDLEVEGSEDSNEEAVNGFFTDSMLLAANEGLELDPPLDTFDTPGVIVESGTGVRKLPDLGSVDCDLHCYEDGFPPSDEEDHEKEQSMQTAAGEGVKAASVGFQLDCPELPGHGCKSCEFHRKNTGVKELLCSLCYMRTHCHFIYSPVSDADESPSPDSTTSPPEIQAPVPVDVRKPIPVKPKPGKRPAVERLEDLLQGGDGPLDLSTRKRPRQ</sequence>
<keyword evidence="19" id="KW-1078">G1/S host cell cycle checkpoint dysregulation by virus</keyword>
<keyword evidence="8" id="KW-1090">Inhibition of host innate immune response by virus</keyword>
<evidence type="ECO:0000256" key="2">
    <source>
        <dbReference type="ARBA" id="ARBA00007334"/>
    </source>
</evidence>
<dbReference type="GO" id="GO:0006355">
    <property type="term" value="P:regulation of DNA-templated transcription"/>
    <property type="evidence" value="ECO:0007669"/>
    <property type="project" value="InterPro"/>
</dbReference>
<comment type="subcellular location">
    <subcellularLocation>
        <location evidence="1">Host nucleus</location>
    </subcellularLocation>
</comment>
<evidence type="ECO:0000256" key="20">
    <source>
        <dbReference type="PIRNR" id="PIRNR003669"/>
    </source>
</evidence>
<evidence type="ECO:0000256" key="13">
    <source>
        <dbReference type="ARBA" id="ARBA00022961"/>
    </source>
</evidence>
<keyword evidence="18 20" id="KW-0899">Viral immunoevasion</keyword>
<dbReference type="GO" id="GO:0039645">
    <property type="term" value="P:symbiont-mediated perturbation of host cell cycle G1/S transition checkpoint"/>
    <property type="evidence" value="ECO:0007669"/>
    <property type="project" value="UniProtKB-UniRule"/>
</dbReference>
<dbReference type="PIRSF" id="PIRSF003669">
    <property type="entry name" value="Aden_E1A"/>
    <property type="match status" value="1"/>
</dbReference>
<dbReference type="GO" id="GO:0046872">
    <property type="term" value="F:metal ion binding"/>
    <property type="evidence" value="ECO:0007669"/>
    <property type="project" value="UniProtKB-UniRule"/>
</dbReference>
<keyword evidence="16 20" id="KW-0804">Transcription</keyword>
<keyword evidence="11" id="KW-1114">Inhibition of host interferon signaling pathway by virus</keyword>
<feature type="region of interest" description="Disordered" evidence="21">
    <location>
        <begin position="198"/>
        <end position="262"/>
    </location>
</feature>
<comment type="similarity">
    <text evidence="2 20">Belongs to the adenoviridae E1A protein family.</text>
</comment>
<organism evidence="23 24">
    <name type="scientific">Human mastadenovirus B</name>
    <dbReference type="NCBI Taxonomy" id="108098"/>
    <lineage>
        <taxon>Viruses</taxon>
        <taxon>Varidnaviria</taxon>
        <taxon>Bamfordvirae</taxon>
        <taxon>Preplasmiviricota</taxon>
        <taxon>Polisuviricotina</taxon>
        <taxon>Pharingeaviricetes</taxon>
        <taxon>Rowavirales</taxon>
        <taxon>Adenoviridae</taxon>
        <taxon>Mastadenovirus</taxon>
        <taxon>Mastadenovirus blackbeardi</taxon>
    </lineage>
</organism>
<evidence type="ECO:0000256" key="14">
    <source>
        <dbReference type="ARBA" id="ARBA00023015"/>
    </source>
</evidence>
<evidence type="ECO:0000313" key="22">
    <source>
        <dbReference type="EMBL" id="ALO18322.1"/>
    </source>
</evidence>
<evidence type="ECO:0000256" key="19">
    <source>
        <dbReference type="ARBA" id="ARBA00023309"/>
    </source>
</evidence>
<evidence type="ECO:0000256" key="18">
    <source>
        <dbReference type="ARBA" id="ARBA00023280"/>
    </source>
</evidence>
<reference evidence="24 25" key="1">
    <citation type="submission" date="2015-10" db="EMBL/GenBank/DDBJ databases">
        <title>Characterization of a novel intertypic recombinant human adenovirus of species HAdV-B isolated from multiple clinical specimens of a pediatric stem cell transplant recipient.</title>
        <authorList>
            <person name="Kajon A.E."/>
            <person name="Lamson D.M."/>
            <person name="Spyridakis E."/>
            <person name="Klieger S."/>
            <person name="StGeorge K."/>
            <person name="Fisher B."/>
        </authorList>
    </citation>
    <scope>NUCLEOTIDE SEQUENCE [LARGE SCALE GENOMIC DNA]</scope>
    <source>
        <strain evidence="23 24">HAdV-B/USA/12146/2012/[P11H11F7]</strain>
        <strain evidence="22 25">HAdV-B/USA/CHOP2146-10810/2013/[P11H11F7]</strain>
    </source>
</reference>
<proteinExistence type="inferred from homology"/>
<keyword evidence="12" id="KW-0862">Zinc</keyword>
<evidence type="ECO:0000256" key="15">
    <source>
        <dbReference type="ARBA" id="ARBA00023159"/>
    </source>
</evidence>
<dbReference type="Proteomes" id="UP000316045">
    <property type="component" value="Segment"/>
</dbReference>
<accession>A0A1C8EHJ7</accession>
<evidence type="ECO:0000313" key="23">
    <source>
        <dbReference type="EMBL" id="ALO18360.1"/>
    </source>
</evidence>
<comment type="function">
    <text evidence="20">Plays a role in viral genome replication by driving entry of quiescent cells into the cell cycle.</text>
</comment>
<keyword evidence="6" id="KW-1048">Host nucleus</keyword>